<evidence type="ECO:0000256" key="1">
    <source>
        <dbReference type="SAM" id="Coils"/>
    </source>
</evidence>
<feature type="region of interest" description="Disordered" evidence="2">
    <location>
        <begin position="435"/>
        <end position="454"/>
    </location>
</feature>
<keyword evidence="1" id="KW-0175">Coiled coil</keyword>
<dbReference type="EMBL" id="CYKH01000643">
    <property type="protein sequence ID" value="CUG09016.1"/>
    <property type="molecule type" value="Genomic_DNA"/>
</dbReference>
<feature type="coiled-coil region" evidence="1">
    <location>
        <begin position="184"/>
        <end position="225"/>
    </location>
</feature>
<dbReference type="GO" id="GO:0005638">
    <property type="term" value="C:lamin filament"/>
    <property type="evidence" value="ECO:0007669"/>
    <property type="project" value="TreeGrafter"/>
</dbReference>
<feature type="coiled-coil region" evidence="1">
    <location>
        <begin position="25"/>
        <end position="59"/>
    </location>
</feature>
<sequence>MTCDVVTKDKTTEIPRYVCCSPHASQRLVDENHQLKVQRNELQDKLKDLTTKYRKLIRDLKLGTDVEVLMLGGGAAPTHSSGGGGGKVISSHEYQATTTTTVQHVSPQRLTDVSGSAINQHNTSSGGIVMQNLIKERDALCDQVVQLQRQAVIASATGNMSSPLSSGGVVGTASPTSLDERIKLQQLEAASQYDKQRMDQLQQELQRLQSMLQQEMNQRMLLQQQVGGGIGAASANSAVAAVKSAAALHDEEQLRHVRIQLQQQQHEAQQLRSNVEHLSRERDTLQMQLRLSNEIQGQDNTTLQQGFVDPMSLFELQHDLQSKVAQITVLSNRLTYAQSQLGTFKQECERLVNELRLQHNLMSEVKKQLFDQEHEKASLTLKCERLGEVEMSLHHKQEELLRTEQQLLRMVEKLQTVSRETEMAVRRELAQRLAEVEQSRDEAEKHRRSKEKALYESDHELSELRRKTELLNEALAAAKKDLQKESEEKKELATRNALLSGVSGDLGEDVHKAVALATMRQRLDRQIPHFGSDGGARGGANNNKAEANSIVNMWDEGLEWNEGWEASKLRESMATAALDLELADTRIQQLSNHLNDCERMLSGVSEERDTLLDENSMLRRRISASKLRESMATAALDLELADTRIQQLSNHLNDCERMLSGVSEERDTLLDENSMLRRRISGVQTSLAKRQLARYRQQMASTPNCGILTIRLRSIRSALVGDDALQQAVAGTFFMTLDHVLPSYETLVSNLFYSLNEANLTIEFRFPDVHLNEATLASLRNATFDLQLHRCGQGNSSEIIGYAEWPSSKLLESDSGCAYDASIQLVHPSSGEIVATCAMDVESENLVLPVLLGAPLSSIVLDPSRTTNILYDLRAVVGLRVQVFSLSKLPLSVASPYVFYTCSMVDGGAAPIVDTTIEPLAGARVALQQYRARVLQQQQQTSDPQQLVTTTAAASHLPSLSFEHDARDHSIVLDRRNIHSIAEGVLVFCVFDRSASDVESHVGILQVPLRPLLEGPQTSIFKKEAMSPAGEVEIGVSWILAAAAA</sequence>
<feature type="coiled-coil region" evidence="1">
    <location>
        <begin position="580"/>
        <end position="607"/>
    </location>
</feature>
<name>A0A0S4IU72_BODSA</name>
<accession>A0A0S4IU72</accession>
<dbReference type="GO" id="GO:0030527">
    <property type="term" value="F:structural constituent of chromatin"/>
    <property type="evidence" value="ECO:0007669"/>
    <property type="project" value="TreeGrafter"/>
</dbReference>
<dbReference type="Proteomes" id="UP000051952">
    <property type="component" value="Unassembled WGS sequence"/>
</dbReference>
<organism evidence="3 4">
    <name type="scientific">Bodo saltans</name>
    <name type="common">Flagellated protozoan</name>
    <dbReference type="NCBI Taxonomy" id="75058"/>
    <lineage>
        <taxon>Eukaryota</taxon>
        <taxon>Discoba</taxon>
        <taxon>Euglenozoa</taxon>
        <taxon>Kinetoplastea</taxon>
        <taxon>Metakinetoplastina</taxon>
        <taxon>Eubodonida</taxon>
        <taxon>Bodonidae</taxon>
        <taxon>Bodo</taxon>
    </lineage>
</organism>
<feature type="coiled-coil region" evidence="1">
    <location>
        <begin position="638"/>
        <end position="665"/>
    </location>
</feature>
<dbReference type="PANTHER" id="PTHR19956">
    <property type="entry name" value="LAMIN TAIL DOMAIN-CONTAINING PROTEIN 2"/>
    <property type="match status" value="1"/>
</dbReference>
<dbReference type="OrthoDB" id="265147at2759"/>
<reference evidence="4" key="1">
    <citation type="submission" date="2015-09" db="EMBL/GenBank/DDBJ databases">
        <authorList>
            <consortium name="Pathogen Informatics"/>
        </authorList>
    </citation>
    <scope>NUCLEOTIDE SEQUENCE [LARGE SCALE GENOMIC DNA]</scope>
    <source>
        <strain evidence="4">Lake Konstanz</strain>
    </source>
</reference>
<evidence type="ECO:0000313" key="4">
    <source>
        <dbReference type="Proteomes" id="UP000051952"/>
    </source>
</evidence>
<dbReference type="AlphaFoldDB" id="A0A0S4IU72"/>
<protein>
    <recommendedName>
        <fullName evidence="5">RPGR-interacting protein 1 first C2 domain-containing protein</fullName>
    </recommendedName>
</protein>
<feature type="coiled-coil region" evidence="1">
    <location>
        <begin position="254"/>
        <end position="288"/>
    </location>
</feature>
<keyword evidence="4" id="KW-1185">Reference proteome</keyword>
<evidence type="ECO:0000256" key="2">
    <source>
        <dbReference type="SAM" id="MobiDB-lite"/>
    </source>
</evidence>
<evidence type="ECO:0008006" key="5">
    <source>
        <dbReference type="Google" id="ProtNLM"/>
    </source>
</evidence>
<dbReference type="VEuPathDB" id="TriTrypDB:BSAL_74190"/>
<gene>
    <name evidence="3" type="ORF">BSAL_74190</name>
</gene>
<proteinExistence type="predicted"/>
<dbReference type="InterPro" id="IPR052877">
    <property type="entry name" value="Lamin_tail_domain"/>
</dbReference>
<evidence type="ECO:0000313" key="3">
    <source>
        <dbReference type="EMBL" id="CUG09016.1"/>
    </source>
</evidence>
<dbReference type="PANTHER" id="PTHR19956:SF5">
    <property type="entry name" value="LAMIN TAIL DOMAIN-CONTAINING PROTEIN 2"/>
    <property type="match status" value="1"/>
</dbReference>
<dbReference type="OMA" id="LNCVRDT"/>